<dbReference type="InterPro" id="IPR000904">
    <property type="entry name" value="Sec7_dom"/>
</dbReference>
<feature type="compositionally biased region" description="Low complexity" evidence="2">
    <location>
        <begin position="2061"/>
        <end position="2076"/>
    </location>
</feature>
<dbReference type="Gene3D" id="1.10.1000.11">
    <property type="entry name" value="Arf Nucleotide-binding Site Opener,domain 2"/>
    <property type="match status" value="1"/>
</dbReference>
<comment type="subcellular location">
    <subcellularLocation>
        <location evidence="1">Cytoplasm</location>
        <location evidence="1">Cytosol</location>
    </subcellularLocation>
</comment>
<comment type="caution">
    <text evidence="4">The sequence shown here is derived from an EMBL/GenBank/DDBJ whole genome shotgun (WGS) entry which is preliminary data.</text>
</comment>
<feature type="compositionally biased region" description="Polar residues" evidence="2">
    <location>
        <begin position="1521"/>
        <end position="1532"/>
    </location>
</feature>
<proteinExistence type="predicted"/>
<feature type="compositionally biased region" description="Polar residues" evidence="2">
    <location>
        <begin position="1761"/>
        <end position="1772"/>
    </location>
</feature>
<dbReference type="SMART" id="SM00222">
    <property type="entry name" value="Sec7"/>
    <property type="match status" value="1"/>
</dbReference>
<feature type="domain" description="SEC7" evidence="3">
    <location>
        <begin position="581"/>
        <end position="765"/>
    </location>
</feature>
<evidence type="ECO:0000256" key="1">
    <source>
        <dbReference type="ARBA" id="ARBA00004514"/>
    </source>
</evidence>
<dbReference type="Pfam" id="PF23325">
    <property type="entry name" value="TPR_28"/>
    <property type="match status" value="1"/>
</dbReference>
<dbReference type="InterPro" id="IPR035999">
    <property type="entry name" value="Sec7_dom_sf"/>
</dbReference>
<feature type="compositionally biased region" description="Polar residues" evidence="2">
    <location>
        <begin position="2022"/>
        <end position="2037"/>
    </location>
</feature>
<dbReference type="InterPro" id="IPR032691">
    <property type="entry name" value="Mon2/Sec7/BIG1-like_HUS"/>
</dbReference>
<gene>
    <name evidence="4" type="ORF">WJX74_000058</name>
</gene>
<dbReference type="InterPro" id="IPR023394">
    <property type="entry name" value="Sec7_C_sf"/>
</dbReference>
<feature type="compositionally biased region" description="Basic and acidic residues" evidence="2">
    <location>
        <begin position="1565"/>
        <end position="1585"/>
    </location>
</feature>
<evidence type="ECO:0000256" key="2">
    <source>
        <dbReference type="SAM" id="MobiDB-lite"/>
    </source>
</evidence>
<name>A0AAW1RKY0_9CHLO</name>
<dbReference type="GO" id="GO:0016192">
    <property type="term" value="P:vesicle-mediated transport"/>
    <property type="evidence" value="ECO:0007669"/>
    <property type="project" value="UniProtKB-ARBA"/>
</dbReference>
<feature type="compositionally biased region" description="Polar residues" evidence="2">
    <location>
        <begin position="1679"/>
        <end position="1689"/>
    </location>
</feature>
<feature type="compositionally biased region" description="Pro residues" evidence="2">
    <location>
        <begin position="1635"/>
        <end position="1655"/>
    </location>
</feature>
<feature type="region of interest" description="Disordered" evidence="2">
    <location>
        <begin position="1946"/>
        <end position="1972"/>
    </location>
</feature>
<dbReference type="GO" id="GO:0005085">
    <property type="term" value="F:guanyl-nucleotide exchange factor activity"/>
    <property type="evidence" value="ECO:0007669"/>
    <property type="project" value="InterPro"/>
</dbReference>
<reference evidence="4 5" key="1">
    <citation type="journal article" date="2024" name="Nat. Commun.">
        <title>Phylogenomics reveals the evolutionary origins of lichenization in chlorophyte algae.</title>
        <authorList>
            <person name="Puginier C."/>
            <person name="Libourel C."/>
            <person name="Otte J."/>
            <person name="Skaloud P."/>
            <person name="Haon M."/>
            <person name="Grisel S."/>
            <person name="Petersen M."/>
            <person name="Berrin J.G."/>
            <person name="Delaux P.M."/>
            <person name="Dal Grande F."/>
            <person name="Keller J."/>
        </authorList>
    </citation>
    <scope>NUCLEOTIDE SEQUENCE [LARGE SCALE GENOMIC DNA]</scope>
    <source>
        <strain evidence="4 5">SAG 2145</strain>
    </source>
</reference>
<organism evidence="4 5">
    <name type="scientific">Apatococcus lobatus</name>
    <dbReference type="NCBI Taxonomy" id="904363"/>
    <lineage>
        <taxon>Eukaryota</taxon>
        <taxon>Viridiplantae</taxon>
        <taxon>Chlorophyta</taxon>
        <taxon>core chlorophytes</taxon>
        <taxon>Trebouxiophyceae</taxon>
        <taxon>Chlorellales</taxon>
        <taxon>Chlorellaceae</taxon>
        <taxon>Apatococcus</taxon>
    </lineage>
</organism>
<dbReference type="Pfam" id="PF01369">
    <property type="entry name" value="Sec7"/>
    <property type="match status" value="1"/>
</dbReference>
<feature type="compositionally biased region" description="Pro residues" evidence="2">
    <location>
        <begin position="1470"/>
        <end position="1480"/>
    </location>
</feature>
<feature type="region of interest" description="Disordered" evidence="2">
    <location>
        <begin position="1503"/>
        <end position="1731"/>
    </location>
</feature>
<feature type="region of interest" description="Disordered" evidence="2">
    <location>
        <begin position="1465"/>
        <end position="1486"/>
    </location>
</feature>
<sequence>MVRQHPVSLMLNTEIANVVTAMRQNSKWALIPTRYSDNEVGDDPLLDELKLLRRKLFHFPEWSEVPPQDYLKPFLAVIQSGETGGQITAVALSAVARILNEYVIAESATPQAEVMQGIAACVVICRFEAAEVGATDDDDTVLYKILMVLRAIIRCPGSKLLNDANIYQIFNTAYHLGFCQHDPSRPITEILAQAALDVMAELVTVIFGRLHTLPASPSTPPATIPADPSLHISPESLLEPEASEQSVFSNDSHPAYAGADGSEARYATGNESEPLLSTRQSASQSTLDNGPSQHGNMGPGVVMPEGNANAFSGEPFSGDLREAYGMEGIAEVFGHLIAMVAPGNPTSPNPELPVYALSLINTAISAGSSAFDQNPQLVRMVKEELCPGLLQAASGGQLGLLSGVCQVALTLYVHLGRHLLLHIATILDLTVLRLASGRGTHIEQQEAALEGLLDLCNQDGFVQDVFTNMDCSIERINLYESICALLSKTAFPVNCPLGSVHLHSLDGLFSILTSISRHAVEGHFFAEEDGEVAPHDLLEIWRALCDQRHPQLKCPSHEDSSDQITEFSKAEVAARGAFVERRAKAKLALAAEHFNRDYKKGFQYLQSIGLLSQDPDPKTVAEFLRHAPGLSKQTIGNLLGEADEFFLSVLSHFTHTFDFRGLSFDAAIRLYLESFRLPGEAQKINRVMESFGSLYHQQCPELFHNADAVYILAYSVIMLNTDLHNNQVKKKMNNEEFIRNLRGINKGESLPPDYLRSLYESISRNEIRITTDAADVHLSPIIWVELDQASRSTRGQLLKVDPLGAQELNKDMFQLMWGPTVAAVSVVLDHADDLNIITQALDGLLLAAKIAKNTQVDEVHDNLIVSLSKFTTLLSPTNAKSAVLFGQDPKANLATICAFQVALEYKDSVRTGWRNIMDCVVRLYRLNLLPPAVFMLEDEDSEAAKQRLPRASSGKRPSTSNFLSRAFSSLITIDDSSGAPPTQKEVEATRQTVQVIEKCRLPEVFQESRFMVPDSLHEMVRALQWASGPVYKLAQTGEDSDAAEVCLELMISLALRNRDRITLIWPQLHAHLATIMGPDVARSTNAIVERATVGLLRVCQRLLTYHQAAAPDLMRSLVLILRLHHEVAWALRDKIASEALVLVKGSAGYIRSDKDWRIVLQIVQMTAVDPGLQVVAMEAISHVITDSSMHPSAFKPCFDNIQMLLERTKDKAEQRALRALELLEHLFSWLVQYGRKQGMGPLLPEGATPATVDGNSPVSSSDQAGNPTSPTTPATPQVVTLADMWVLTVREMAKVAVEPSPLLRHNATHILGRSVMASDALDIWGALWVQIMSEVLLPTATDLARHSLNRTRGYPEADHSLCLAIKFLTKAILQYLPSLKGESEFPDLWGRLLQILQDSTKARSEELTEAVPEATKNMLLVMAQQGVLTPSWQDQSGRSLWDFTWHKAKAVSSGLTPQLLTASGLHFEQPPAPEPAPTPEQPHTEDGYPAAVMALAQANSQHIMASPRSEPEQQPFRQDHVSTASPTHASELQSRDTDGSTFSPPDGVHQGQASSVGSSQQGAPRHADDSEYVHSDGRTSLEPSRDSQQVSQQAAEQVLLPSISEQEPPPPQPPQQQAASSGGIGSWLWGTMAGPAPPTLQPPQPSHDPPPPQQPTPSVQSTQTHIPTPLNETPPAPQQPYQEASQQLQHGVLHDGQLDLHDAGPSSPGYQLHRDLSGAHESSTYDTADSQDVDAAARHVALQQVYANHQAQETEEGRAATSHSYPSSTQQDVAHDQSSDRGHQDRHEASQPGAQPAETLGDAMHPQGLRSVASTQPAQPLAGLGPSSSYSSSHDGSFYRPGGTSYEDTRARLFGPGLQSVFQSAVGVSEDEVSGSRAGLRSMGTAVPLSELQDPGSLDPLATALARASGGRSIDQVGKRGSNTSIASLAGSTASSILHHPAATHIHSQITQSSAPGGSSFTARGSYENPSSPASGELLSFYVAHRLPASAAQMSHPYGSSPGNSERGAMQYAGAFGAPTAGLSTVTQPSHQSTSGQEGPPSGSVLPSLAERSSQESVPRPAAAGALPAAGEIAPGSPIHQQPARQPVDSAAEHQESQASQAQRVLQEGEEYTAQEQAQQAGSTCKQA</sequence>
<evidence type="ECO:0000313" key="4">
    <source>
        <dbReference type="EMBL" id="KAK9834372.1"/>
    </source>
</evidence>
<dbReference type="PANTHER" id="PTHR10663">
    <property type="entry name" value="GUANYL-NUCLEOTIDE EXCHANGE FACTOR"/>
    <property type="match status" value="1"/>
</dbReference>
<feature type="compositionally biased region" description="Polar residues" evidence="2">
    <location>
        <begin position="1253"/>
        <end position="1275"/>
    </location>
</feature>
<dbReference type="GO" id="GO:0005829">
    <property type="term" value="C:cytosol"/>
    <property type="evidence" value="ECO:0007669"/>
    <property type="project" value="UniProtKB-SubCell"/>
</dbReference>
<feature type="region of interest" description="Disordered" evidence="2">
    <location>
        <begin position="1749"/>
        <end position="1844"/>
    </location>
</feature>
<dbReference type="FunFam" id="1.10.1000.11:FF:000002">
    <property type="entry name" value="Cytohesin 1"/>
    <property type="match status" value="1"/>
</dbReference>
<dbReference type="GO" id="GO:0012505">
    <property type="term" value="C:endomembrane system"/>
    <property type="evidence" value="ECO:0007669"/>
    <property type="project" value="UniProtKB-ARBA"/>
</dbReference>
<dbReference type="GO" id="GO:0032012">
    <property type="term" value="P:regulation of ARF protein signal transduction"/>
    <property type="evidence" value="ECO:0007669"/>
    <property type="project" value="InterPro"/>
</dbReference>
<dbReference type="Pfam" id="PF12783">
    <property type="entry name" value="Sec7-like_HUS"/>
    <property type="match status" value="1"/>
</dbReference>
<dbReference type="Proteomes" id="UP001438707">
    <property type="component" value="Unassembled WGS sequence"/>
</dbReference>
<feature type="region of interest" description="Disordered" evidence="2">
    <location>
        <begin position="2020"/>
        <end position="2128"/>
    </location>
</feature>
<feature type="compositionally biased region" description="Low complexity" evidence="2">
    <location>
        <begin position="1587"/>
        <end position="1600"/>
    </location>
</feature>
<dbReference type="InterPro" id="IPR056604">
    <property type="entry name" value="GBF1-like_TPR"/>
</dbReference>
<feature type="compositionally biased region" description="Polar residues" evidence="2">
    <location>
        <begin position="269"/>
        <end position="295"/>
    </location>
</feature>
<feature type="region of interest" description="Disordered" evidence="2">
    <location>
        <begin position="239"/>
        <end position="301"/>
    </location>
</feature>
<dbReference type="PROSITE" id="PS50190">
    <property type="entry name" value="SEC7"/>
    <property type="match status" value="1"/>
</dbReference>
<feature type="compositionally biased region" description="Low complexity" evidence="2">
    <location>
        <begin position="1547"/>
        <end position="1563"/>
    </location>
</feature>
<keyword evidence="5" id="KW-1185">Reference proteome</keyword>
<evidence type="ECO:0000313" key="5">
    <source>
        <dbReference type="Proteomes" id="UP001438707"/>
    </source>
</evidence>
<dbReference type="PANTHER" id="PTHR10663:SF388">
    <property type="entry name" value="GOLGI-SPECIFIC BREFELDIN A-RESISTANCE GUANINE NUCLEOTIDE EXCHANGE FACTOR 1"/>
    <property type="match status" value="1"/>
</dbReference>
<dbReference type="InterPro" id="IPR016024">
    <property type="entry name" value="ARM-type_fold"/>
</dbReference>
<feature type="region of interest" description="Disordered" evidence="2">
    <location>
        <begin position="1242"/>
        <end position="1275"/>
    </location>
</feature>
<evidence type="ECO:0000259" key="3">
    <source>
        <dbReference type="PROSITE" id="PS50190"/>
    </source>
</evidence>
<dbReference type="SUPFAM" id="SSF48425">
    <property type="entry name" value="Sec7 domain"/>
    <property type="match status" value="1"/>
</dbReference>
<dbReference type="SUPFAM" id="SSF48371">
    <property type="entry name" value="ARM repeat"/>
    <property type="match status" value="1"/>
</dbReference>
<feature type="compositionally biased region" description="Basic and acidic residues" evidence="2">
    <location>
        <begin position="1773"/>
        <end position="1789"/>
    </location>
</feature>
<feature type="compositionally biased region" description="Basic and acidic residues" evidence="2">
    <location>
        <begin position="1692"/>
        <end position="1702"/>
    </location>
</feature>
<feature type="compositionally biased region" description="Polar residues" evidence="2">
    <location>
        <begin position="1720"/>
        <end position="1730"/>
    </location>
</feature>
<accession>A0AAW1RKY0</accession>
<protein>
    <recommendedName>
        <fullName evidence="3">SEC7 domain-containing protein</fullName>
    </recommendedName>
</protein>
<dbReference type="CDD" id="cd00171">
    <property type="entry name" value="Sec7"/>
    <property type="match status" value="1"/>
</dbReference>
<dbReference type="EMBL" id="JALJOS010000009">
    <property type="protein sequence ID" value="KAK9834372.1"/>
    <property type="molecule type" value="Genomic_DNA"/>
</dbReference>
<dbReference type="Gene3D" id="1.10.220.20">
    <property type="match status" value="1"/>
</dbReference>